<dbReference type="GO" id="GO:0051301">
    <property type="term" value="P:cell division"/>
    <property type="evidence" value="ECO:0007669"/>
    <property type="project" value="UniProtKB-KW"/>
</dbReference>
<name>A0A9P0BJP2_BRAAE</name>
<gene>
    <name evidence="7" type="ORF">MELIAE_LOCUS13106</name>
</gene>
<feature type="domain" description="Cyclin-like" evidence="5">
    <location>
        <begin position="160"/>
        <end position="244"/>
    </location>
</feature>
<feature type="domain" description="Cyclin-like" evidence="5">
    <location>
        <begin position="257"/>
        <end position="340"/>
    </location>
</feature>
<proteinExistence type="inferred from homology"/>
<dbReference type="Pfam" id="PF02984">
    <property type="entry name" value="Cyclin_C"/>
    <property type="match status" value="1"/>
</dbReference>
<protein>
    <submittedName>
        <fullName evidence="7">Uncharacterized protein</fullName>
    </submittedName>
</protein>
<evidence type="ECO:0000256" key="3">
    <source>
        <dbReference type="ARBA" id="ARBA00023306"/>
    </source>
</evidence>
<reference evidence="7" key="1">
    <citation type="submission" date="2021-12" db="EMBL/GenBank/DDBJ databases">
        <authorList>
            <person name="King R."/>
        </authorList>
    </citation>
    <scope>NUCLEOTIDE SEQUENCE</scope>
</reference>
<evidence type="ECO:0000259" key="5">
    <source>
        <dbReference type="SMART" id="SM00385"/>
    </source>
</evidence>
<dbReference type="SMART" id="SM00385">
    <property type="entry name" value="CYCLIN"/>
    <property type="match status" value="2"/>
</dbReference>
<dbReference type="PIRSF" id="PIRSF001771">
    <property type="entry name" value="Cyclin_A_B_D_E"/>
    <property type="match status" value="1"/>
</dbReference>
<evidence type="ECO:0000313" key="8">
    <source>
        <dbReference type="Proteomes" id="UP001154078"/>
    </source>
</evidence>
<keyword evidence="3" id="KW-0131">Cell cycle</keyword>
<dbReference type="FunFam" id="1.10.472.10:FF:000001">
    <property type="entry name" value="G2/mitotic-specific cyclin"/>
    <property type="match status" value="1"/>
</dbReference>
<dbReference type="SMART" id="SM01332">
    <property type="entry name" value="Cyclin_C"/>
    <property type="match status" value="1"/>
</dbReference>
<dbReference type="InterPro" id="IPR048258">
    <property type="entry name" value="Cyclins_cyclin-box"/>
</dbReference>
<comment type="similarity">
    <text evidence="4">Belongs to the cyclin family.</text>
</comment>
<evidence type="ECO:0000313" key="7">
    <source>
        <dbReference type="EMBL" id="CAH0564593.1"/>
    </source>
</evidence>
<organism evidence="7 8">
    <name type="scientific">Brassicogethes aeneus</name>
    <name type="common">Rape pollen beetle</name>
    <name type="synonym">Meligethes aeneus</name>
    <dbReference type="NCBI Taxonomy" id="1431903"/>
    <lineage>
        <taxon>Eukaryota</taxon>
        <taxon>Metazoa</taxon>
        <taxon>Ecdysozoa</taxon>
        <taxon>Arthropoda</taxon>
        <taxon>Hexapoda</taxon>
        <taxon>Insecta</taxon>
        <taxon>Pterygota</taxon>
        <taxon>Neoptera</taxon>
        <taxon>Endopterygota</taxon>
        <taxon>Coleoptera</taxon>
        <taxon>Polyphaga</taxon>
        <taxon>Cucujiformia</taxon>
        <taxon>Nitidulidae</taxon>
        <taxon>Meligethinae</taxon>
        <taxon>Brassicogethes</taxon>
    </lineage>
</organism>
<dbReference type="SUPFAM" id="SSF47954">
    <property type="entry name" value="Cyclin-like"/>
    <property type="match status" value="2"/>
</dbReference>
<dbReference type="OrthoDB" id="5590282at2759"/>
<dbReference type="InterPro" id="IPR046965">
    <property type="entry name" value="Cyclin_A/B-like"/>
</dbReference>
<keyword evidence="1" id="KW-0132">Cell division</keyword>
<dbReference type="GO" id="GO:0005634">
    <property type="term" value="C:nucleus"/>
    <property type="evidence" value="ECO:0007669"/>
    <property type="project" value="UniProtKB-ARBA"/>
</dbReference>
<dbReference type="PROSITE" id="PS00292">
    <property type="entry name" value="CYCLINS"/>
    <property type="match status" value="1"/>
</dbReference>
<dbReference type="Pfam" id="PF00134">
    <property type="entry name" value="Cyclin_N"/>
    <property type="match status" value="1"/>
</dbReference>
<evidence type="ECO:0000256" key="1">
    <source>
        <dbReference type="ARBA" id="ARBA00022618"/>
    </source>
</evidence>
<dbReference type="AlphaFoldDB" id="A0A9P0BJP2"/>
<dbReference type="InterPro" id="IPR013763">
    <property type="entry name" value="Cyclin-like_dom"/>
</dbReference>
<dbReference type="GO" id="GO:0016538">
    <property type="term" value="F:cyclin-dependent protein serine/threonine kinase regulator activity"/>
    <property type="evidence" value="ECO:0007669"/>
    <property type="project" value="InterPro"/>
</dbReference>
<dbReference type="Gene3D" id="1.10.472.10">
    <property type="entry name" value="Cyclin-like"/>
    <property type="match status" value="2"/>
</dbReference>
<sequence length="382" mass="44189">MATFQIHEDIENRPFGKKNFKVAENPGKYEENRKILQPVNFLKQDNKRIRLDCKENIKESHPKVTHVKAEINQGKPKVIKKKIVEEVVLDEELFAVNNEETPVADTEIDTFPVTLLKEIEYRNDIWEYLTTMEVTCQRTKSSYMAKQQSLNWNTRSVLVDWLASVADEYDLNDQTFHLGINYIDRFLGRISVVKEKFQLVGAAAMMLAGKVEEIYPIETSEWSFLTGDSFTKRQILKMEQMILKVLLFNMQPPTICSFIEHLCTQFNFDAKTKHLAMFLGDIMLLEGEEYLDHLPSKLAAASIALARYTLCKSPILPKKMQDVSGYSLKTLSPVVQKQNKSFRETPLKQQQAIQSRYKSERYDGVANLKPKVLNLSEFDDEE</sequence>
<dbReference type="InterPro" id="IPR006671">
    <property type="entry name" value="Cyclin_N"/>
</dbReference>
<dbReference type="InterPro" id="IPR004367">
    <property type="entry name" value="Cyclin_C-dom"/>
</dbReference>
<dbReference type="GO" id="GO:0044772">
    <property type="term" value="P:mitotic cell cycle phase transition"/>
    <property type="evidence" value="ECO:0007669"/>
    <property type="project" value="InterPro"/>
</dbReference>
<evidence type="ECO:0000256" key="2">
    <source>
        <dbReference type="ARBA" id="ARBA00023127"/>
    </source>
</evidence>
<keyword evidence="2 4" id="KW-0195">Cyclin</keyword>
<evidence type="ECO:0000256" key="4">
    <source>
        <dbReference type="RuleBase" id="RU000383"/>
    </source>
</evidence>
<dbReference type="InterPro" id="IPR039361">
    <property type="entry name" value="Cyclin"/>
</dbReference>
<evidence type="ECO:0000259" key="6">
    <source>
        <dbReference type="SMART" id="SM01332"/>
    </source>
</evidence>
<feature type="domain" description="Cyclin C-terminal" evidence="6">
    <location>
        <begin position="253"/>
        <end position="371"/>
    </location>
</feature>
<keyword evidence="8" id="KW-1185">Reference proteome</keyword>
<accession>A0A9P0BJP2</accession>
<dbReference type="EMBL" id="OV121140">
    <property type="protein sequence ID" value="CAH0564593.1"/>
    <property type="molecule type" value="Genomic_DNA"/>
</dbReference>
<dbReference type="PANTHER" id="PTHR10177">
    <property type="entry name" value="CYCLINS"/>
    <property type="match status" value="1"/>
</dbReference>
<dbReference type="InterPro" id="IPR036915">
    <property type="entry name" value="Cyclin-like_sf"/>
</dbReference>
<dbReference type="Proteomes" id="UP001154078">
    <property type="component" value="Chromosome 9"/>
</dbReference>